<comment type="caution">
    <text evidence="1">The sequence shown here is derived from an EMBL/GenBank/DDBJ whole genome shotgun (WGS) entry which is preliminary data.</text>
</comment>
<name>A0A1G1Y1C0_9BACT</name>
<evidence type="ECO:0000313" key="2">
    <source>
        <dbReference type="Proteomes" id="UP000176241"/>
    </source>
</evidence>
<protein>
    <recommendedName>
        <fullName evidence="3">Methyltransferase type 11 domain-containing protein</fullName>
    </recommendedName>
</protein>
<dbReference type="AlphaFoldDB" id="A0A1G1Y1C0"/>
<proteinExistence type="predicted"/>
<gene>
    <name evidence="1" type="ORF">A2731_01520</name>
</gene>
<dbReference type="Proteomes" id="UP000176241">
    <property type="component" value="Unassembled WGS sequence"/>
</dbReference>
<dbReference type="SUPFAM" id="SSF53335">
    <property type="entry name" value="S-adenosyl-L-methionine-dependent methyltransferases"/>
    <property type="match status" value="1"/>
</dbReference>
<accession>A0A1G1Y1C0</accession>
<dbReference type="Gene3D" id="3.40.50.150">
    <property type="entry name" value="Vaccinia Virus protein VP39"/>
    <property type="match status" value="1"/>
</dbReference>
<dbReference type="EMBL" id="MHIC01000003">
    <property type="protein sequence ID" value="OGY46133.1"/>
    <property type="molecule type" value="Genomic_DNA"/>
</dbReference>
<sequence length="279" mass="33295">MEGSKRREIDETTASWSYAELWDKFPIPARPDGEELKIEERVIKNYNQDVKKLKLMILGSTIEYRSLCKRLGIIPYVVDFSKENFDSLTVYSKEKFKKEHFIETDWLKVNQANYFDFILGHRPFNVVRHDQVLTLFKKMYKSLKSGGIFFCRGNVKFPKDKDQLQTIIDKWAFAQNRPYRLFSYLEVALYIHCADKYGYLDYPKAREVIKNFYQKGKISKKDYRDIQPLISMPEGTKFRSYISKEELEKYIKPAGFKKIEWLFTSHEFTKNMPIIKLTK</sequence>
<reference evidence="1 2" key="1">
    <citation type="journal article" date="2016" name="Nat. Commun.">
        <title>Thousands of microbial genomes shed light on interconnected biogeochemical processes in an aquifer system.</title>
        <authorList>
            <person name="Anantharaman K."/>
            <person name="Brown C.T."/>
            <person name="Hug L.A."/>
            <person name="Sharon I."/>
            <person name="Castelle C.J."/>
            <person name="Probst A.J."/>
            <person name="Thomas B.C."/>
            <person name="Singh A."/>
            <person name="Wilkins M.J."/>
            <person name="Karaoz U."/>
            <person name="Brodie E.L."/>
            <person name="Williams K.H."/>
            <person name="Hubbard S.S."/>
            <person name="Banfield J.F."/>
        </authorList>
    </citation>
    <scope>NUCLEOTIDE SEQUENCE [LARGE SCALE GENOMIC DNA]</scope>
</reference>
<dbReference type="STRING" id="1797533.A2731_01520"/>
<evidence type="ECO:0008006" key="3">
    <source>
        <dbReference type="Google" id="ProtNLM"/>
    </source>
</evidence>
<organism evidence="1 2">
    <name type="scientific">Candidatus Buchananbacteria bacterium RIFCSPHIGHO2_01_FULL_39_8</name>
    <dbReference type="NCBI Taxonomy" id="1797533"/>
    <lineage>
        <taxon>Bacteria</taxon>
        <taxon>Candidatus Buchananiibacteriota</taxon>
    </lineage>
</organism>
<dbReference type="InterPro" id="IPR029063">
    <property type="entry name" value="SAM-dependent_MTases_sf"/>
</dbReference>
<evidence type="ECO:0000313" key="1">
    <source>
        <dbReference type="EMBL" id="OGY46133.1"/>
    </source>
</evidence>